<evidence type="ECO:0000313" key="2">
    <source>
        <dbReference type="EMBL" id="CAA0841047.1"/>
    </source>
</evidence>
<dbReference type="Proteomes" id="UP001153555">
    <property type="component" value="Unassembled WGS sequence"/>
</dbReference>
<gene>
    <name evidence="2" type="ORF">SHERM_07082</name>
</gene>
<dbReference type="EMBL" id="CACSLK010034050">
    <property type="protein sequence ID" value="CAA0841047.1"/>
    <property type="molecule type" value="Genomic_DNA"/>
</dbReference>
<organism evidence="2 3">
    <name type="scientific">Striga hermonthica</name>
    <name type="common">Purple witchweed</name>
    <name type="synonym">Buchnera hermonthica</name>
    <dbReference type="NCBI Taxonomy" id="68872"/>
    <lineage>
        <taxon>Eukaryota</taxon>
        <taxon>Viridiplantae</taxon>
        <taxon>Streptophyta</taxon>
        <taxon>Embryophyta</taxon>
        <taxon>Tracheophyta</taxon>
        <taxon>Spermatophyta</taxon>
        <taxon>Magnoliopsida</taxon>
        <taxon>eudicotyledons</taxon>
        <taxon>Gunneridae</taxon>
        <taxon>Pentapetalae</taxon>
        <taxon>asterids</taxon>
        <taxon>lamiids</taxon>
        <taxon>Lamiales</taxon>
        <taxon>Orobanchaceae</taxon>
        <taxon>Buchnereae</taxon>
        <taxon>Striga</taxon>
    </lineage>
</organism>
<evidence type="ECO:0000256" key="1">
    <source>
        <dbReference type="SAM" id="Coils"/>
    </source>
</evidence>
<sequence length="229" mass="25398">NKGKALAERDTILAAKEAAVAEKEAALKEKEAVLEQERVARAEAEKARADAEKARAEAEKARAEAEKARVELEAILAKKRAAHADDKQRYANATALRARQMLWATTTGQLFLREHRAQVVADFMQSPQYLKELQDFGVDCFQFALQKAGEQIAEDDFEQLDPLAIWDALPKVPSSFSGDPSLPAEHEWWSGQLERTLGRSETLKKTFALPDDTTPPAAMLVALAESVRQ</sequence>
<comment type="caution">
    <text evidence="2">The sequence shown here is derived from an EMBL/GenBank/DDBJ whole genome shotgun (WGS) entry which is preliminary data.</text>
</comment>
<reference evidence="2" key="1">
    <citation type="submission" date="2019-12" db="EMBL/GenBank/DDBJ databases">
        <authorList>
            <person name="Scholes J."/>
        </authorList>
    </citation>
    <scope>NUCLEOTIDE SEQUENCE</scope>
</reference>
<feature type="non-terminal residue" evidence="2">
    <location>
        <position position="1"/>
    </location>
</feature>
<dbReference type="AlphaFoldDB" id="A0A9N7RRI6"/>
<name>A0A9N7RRI6_STRHE</name>
<proteinExistence type="predicted"/>
<feature type="coiled-coil region" evidence="1">
    <location>
        <begin position="13"/>
        <end position="82"/>
    </location>
</feature>
<evidence type="ECO:0000313" key="3">
    <source>
        <dbReference type="Proteomes" id="UP001153555"/>
    </source>
</evidence>
<keyword evidence="1" id="KW-0175">Coiled coil</keyword>
<keyword evidence="3" id="KW-1185">Reference proteome</keyword>
<protein>
    <submittedName>
        <fullName evidence="2">Uncharacterized protein</fullName>
    </submittedName>
</protein>
<accession>A0A9N7RRI6</accession>
<feature type="non-terminal residue" evidence="2">
    <location>
        <position position="229"/>
    </location>
</feature>